<feature type="transmembrane region" description="Helical" evidence="2">
    <location>
        <begin position="30"/>
        <end position="48"/>
    </location>
</feature>
<gene>
    <name evidence="3" type="ORF">CXF48_08905</name>
</gene>
<dbReference type="GO" id="GO:0016020">
    <property type="term" value="C:membrane"/>
    <property type="evidence" value="ECO:0007669"/>
    <property type="project" value="InterPro"/>
</dbReference>
<dbReference type="AlphaFoldDB" id="A0A3R8PGT7"/>
<reference evidence="3 4" key="1">
    <citation type="submission" date="2018-01" db="EMBL/GenBank/DDBJ databases">
        <title>Twenty Corynebacterium bovis Genomes.</title>
        <authorList>
            <person name="Gulvik C.A."/>
        </authorList>
    </citation>
    <scope>NUCLEOTIDE SEQUENCE [LARGE SCALE GENOMIC DNA]</scope>
    <source>
        <strain evidence="3 4">F6900</strain>
    </source>
</reference>
<protein>
    <recommendedName>
        <fullName evidence="5">FxsA family protein</fullName>
    </recommendedName>
</protein>
<dbReference type="NCBIfam" id="NF008528">
    <property type="entry name" value="PRK11463.1-2"/>
    <property type="match status" value="1"/>
</dbReference>
<feature type="transmembrane region" description="Helical" evidence="2">
    <location>
        <begin position="69"/>
        <end position="97"/>
    </location>
</feature>
<dbReference type="RefSeq" id="WP_125173660.1">
    <property type="nucleotide sequence ID" value="NZ_JAUKFU010000332.1"/>
</dbReference>
<feature type="transmembrane region" description="Helical" evidence="2">
    <location>
        <begin position="7"/>
        <end position="24"/>
    </location>
</feature>
<keyword evidence="2" id="KW-0472">Membrane</keyword>
<evidence type="ECO:0000256" key="1">
    <source>
        <dbReference type="SAM" id="MobiDB-lite"/>
    </source>
</evidence>
<feature type="region of interest" description="Disordered" evidence="1">
    <location>
        <begin position="133"/>
        <end position="184"/>
    </location>
</feature>
<feature type="compositionally biased region" description="Basic and acidic residues" evidence="1">
    <location>
        <begin position="174"/>
        <end position="184"/>
    </location>
</feature>
<evidence type="ECO:0000313" key="4">
    <source>
        <dbReference type="Proteomes" id="UP000276526"/>
    </source>
</evidence>
<dbReference type="Pfam" id="PF04186">
    <property type="entry name" value="FxsA"/>
    <property type="match status" value="1"/>
</dbReference>
<evidence type="ECO:0008006" key="5">
    <source>
        <dbReference type="Google" id="ProtNLM"/>
    </source>
</evidence>
<dbReference type="PANTHER" id="PTHR35335">
    <property type="entry name" value="UPF0716 PROTEIN FXSA"/>
    <property type="match status" value="1"/>
</dbReference>
<sequence length="184" mass="19261">MPLVPLLVYVFVEILAFVLLTSWIGVGWTVLLLVGLFVLGVVLAARQFRAVARRALRDTRHPGAITADAALLLVGSVGVALPGVVTTVLGLVLIVPWTRAGVRRLLGSAVRRRLERFGGSSFATVTGFGMRGAADGTGGRGADDAADPSARRGGSATAPGRGARGGRPPGWGEIIDHRDDEFDR</sequence>
<dbReference type="InterPro" id="IPR007313">
    <property type="entry name" value="FxsA"/>
</dbReference>
<organism evidence="3 4">
    <name type="scientific">Corynebacterium bovis</name>
    <dbReference type="NCBI Taxonomy" id="36808"/>
    <lineage>
        <taxon>Bacteria</taxon>
        <taxon>Bacillati</taxon>
        <taxon>Actinomycetota</taxon>
        <taxon>Actinomycetes</taxon>
        <taxon>Mycobacteriales</taxon>
        <taxon>Corynebacteriaceae</taxon>
        <taxon>Corynebacterium</taxon>
    </lineage>
</organism>
<proteinExistence type="predicted"/>
<evidence type="ECO:0000256" key="2">
    <source>
        <dbReference type="SAM" id="Phobius"/>
    </source>
</evidence>
<comment type="caution">
    <text evidence="3">The sequence shown here is derived from an EMBL/GenBank/DDBJ whole genome shotgun (WGS) entry which is preliminary data.</text>
</comment>
<keyword evidence="2" id="KW-0812">Transmembrane</keyword>
<dbReference type="Proteomes" id="UP000276526">
    <property type="component" value="Unassembled WGS sequence"/>
</dbReference>
<evidence type="ECO:0000313" key="3">
    <source>
        <dbReference type="EMBL" id="RRO85936.1"/>
    </source>
</evidence>
<dbReference type="PANTHER" id="PTHR35335:SF1">
    <property type="entry name" value="UPF0716 PROTEIN FXSA"/>
    <property type="match status" value="1"/>
</dbReference>
<keyword evidence="2" id="KW-1133">Transmembrane helix</keyword>
<name>A0A3R8PGT7_9CORY</name>
<accession>A0A3R8PGT7</accession>
<feature type="compositionally biased region" description="Low complexity" evidence="1">
    <location>
        <begin position="147"/>
        <end position="161"/>
    </location>
</feature>
<dbReference type="EMBL" id="PQNK01000015">
    <property type="protein sequence ID" value="RRO85936.1"/>
    <property type="molecule type" value="Genomic_DNA"/>
</dbReference>